<proteinExistence type="predicted"/>
<evidence type="ECO:0000313" key="2">
    <source>
        <dbReference type="Proteomes" id="UP000032266"/>
    </source>
</evidence>
<protein>
    <submittedName>
        <fullName evidence="1">Uncharacterized protein</fullName>
    </submittedName>
</protein>
<reference evidence="1 2" key="1">
    <citation type="submission" date="2014-01" db="EMBL/GenBank/DDBJ databases">
        <title>Full genme sequencing of cellulolytic bacterium Gynuella sunshinyii YC6258T gen. nov., sp. nov.</title>
        <authorList>
            <person name="Khan H."/>
            <person name="Chung E.J."/>
            <person name="Chung Y.R."/>
        </authorList>
    </citation>
    <scope>NUCLEOTIDE SEQUENCE [LARGE SCALE GENOMIC DNA]</scope>
    <source>
        <strain evidence="1 2">YC6258</strain>
    </source>
</reference>
<gene>
    <name evidence="1" type="ORF">YC6258_00822</name>
</gene>
<evidence type="ECO:0000313" key="1">
    <source>
        <dbReference type="EMBL" id="AJQ92872.1"/>
    </source>
</evidence>
<dbReference type="HOGENOM" id="CLU_1265455_0_0_6"/>
<keyword evidence="2" id="KW-1185">Reference proteome</keyword>
<dbReference type="EMBL" id="CP007142">
    <property type="protein sequence ID" value="AJQ92872.1"/>
    <property type="molecule type" value="Genomic_DNA"/>
</dbReference>
<dbReference type="AlphaFoldDB" id="A0A0C5VEB5"/>
<accession>A0A0C5VEB5</accession>
<dbReference type="KEGG" id="gsn:YC6258_00822"/>
<dbReference type="Proteomes" id="UP000032266">
    <property type="component" value="Chromosome"/>
</dbReference>
<name>A0A0C5VEB5_9GAMM</name>
<dbReference type="RefSeq" id="WP_044615832.1">
    <property type="nucleotide sequence ID" value="NZ_CP007142.1"/>
</dbReference>
<organism evidence="1 2">
    <name type="scientific">Gynuella sunshinyii YC6258</name>
    <dbReference type="NCBI Taxonomy" id="1445510"/>
    <lineage>
        <taxon>Bacteria</taxon>
        <taxon>Pseudomonadati</taxon>
        <taxon>Pseudomonadota</taxon>
        <taxon>Gammaproteobacteria</taxon>
        <taxon>Oceanospirillales</taxon>
        <taxon>Saccharospirillaceae</taxon>
        <taxon>Gynuella</taxon>
    </lineage>
</organism>
<dbReference type="STRING" id="1445510.YC6258_00822"/>
<sequence length="218" mass="24441">MSNLNPQGEGLKISILQLKRVVGEANGLESVLQDAEYLQGTLTLTHVNPRLNDPYIASRKGREGVDNTFDWITPDGTIRPLNVESKNFSGSAYRTNKAASLKSLDKQFMKHLQEEVINRIDSIDDGVVTWKGEINAGMPRLDYRLSGGFWDQVDTTAVDIRERFKKIFVSGEFDSKEFTGAGRLQKWLLNKSDAEIDAILDDLLKVNILPEQVPPFTS</sequence>